<dbReference type="PROSITE" id="PS50893">
    <property type="entry name" value="ABC_TRANSPORTER_2"/>
    <property type="match status" value="1"/>
</dbReference>
<dbReference type="InterPro" id="IPR027417">
    <property type="entry name" value="P-loop_NTPase"/>
</dbReference>
<evidence type="ECO:0000259" key="9">
    <source>
        <dbReference type="PROSITE" id="PS50893"/>
    </source>
</evidence>
<dbReference type="SUPFAM" id="SSF52540">
    <property type="entry name" value="P-loop containing nucleoside triphosphate hydrolases"/>
    <property type="match status" value="1"/>
</dbReference>
<feature type="domain" description="ABC transporter" evidence="9">
    <location>
        <begin position="414"/>
        <end position="646"/>
    </location>
</feature>
<evidence type="ECO:0000256" key="7">
    <source>
        <dbReference type="SAM" id="MobiDB-lite"/>
    </source>
</evidence>
<evidence type="ECO:0000256" key="8">
    <source>
        <dbReference type="SAM" id="Phobius"/>
    </source>
</evidence>
<dbReference type="PROSITE" id="PS50929">
    <property type="entry name" value="ABC_TM1F"/>
    <property type="match status" value="1"/>
</dbReference>
<dbReference type="AlphaFoldDB" id="A0A367ZJ45"/>
<reference evidence="11 12" key="1">
    <citation type="submission" date="2018-05" db="EMBL/GenBank/DDBJ databases">
        <title>A metagenomic window into the 2 km-deep terrestrial subsurface aquifer revealed taxonomically and functionally diverse microbial community comprising novel uncultured bacterial lineages.</title>
        <authorList>
            <person name="Kadnikov V.V."/>
            <person name="Mardanov A.V."/>
            <person name="Beletsky A.V."/>
            <person name="Banks D."/>
            <person name="Pimenov N.V."/>
            <person name="Frank Y.A."/>
            <person name="Karnachuk O.V."/>
            <person name="Ravin N.V."/>
        </authorList>
    </citation>
    <scope>NUCLEOTIDE SEQUENCE [LARGE SCALE GENOMIC DNA]</scope>
    <source>
        <strain evidence="11">BY5</strain>
    </source>
</reference>
<dbReference type="Pfam" id="PF00664">
    <property type="entry name" value="ABC_membrane"/>
    <property type="match status" value="1"/>
</dbReference>
<dbReference type="GO" id="GO:0005524">
    <property type="term" value="F:ATP binding"/>
    <property type="evidence" value="ECO:0007669"/>
    <property type="project" value="UniProtKB-KW"/>
</dbReference>
<feature type="transmembrane region" description="Helical" evidence="8">
    <location>
        <begin position="277"/>
        <end position="295"/>
    </location>
</feature>
<dbReference type="InterPro" id="IPR011527">
    <property type="entry name" value="ABC1_TM_dom"/>
</dbReference>
<feature type="transmembrane region" description="Helical" evidence="8">
    <location>
        <begin position="307"/>
        <end position="329"/>
    </location>
</feature>
<dbReference type="SMART" id="SM00382">
    <property type="entry name" value="AAA"/>
    <property type="match status" value="1"/>
</dbReference>
<protein>
    <submittedName>
        <fullName evidence="11">Methionine ABC transporter ATP-binding protein</fullName>
    </submittedName>
</protein>
<dbReference type="EMBL" id="QOQW01000027">
    <property type="protein sequence ID" value="RCK78153.1"/>
    <property type="molecule type" value="Genomic_DNA"/>
</dbReference>
<evidence type="ECO:0000256" key="2">
    <source>
        <dbReference type="ARBA" id="ARBA00022692"/>
    </source>
</evidence>
<keyword evidence="2 8" id="KW-0812">Transmembrane</keyword>
<evidence type="ECO:0000256" key="1">
    <source>
        <dbReference type="ARBA" id="ARBA00004651"/>
    </source>
</evidence>
<comment type="caution">
    <text evidence="11">The sequence shown here is derived from an EMBL/GenBank/DDBJ whole genome shotgun (WGS) entry which is preliminary data.</text>
</comment>
<dbReference type="InterPro" id="IPR017871">
    <property type="entry name" value="ABC_transporter-like_CS"/>
</dbReference>
<feature type="transmembrane region" description="Helical" evidence="8">
    <location>
        <begin position="85"/>
        <end position="104"/>
    </location>
</feature>
<sequence>MRPPVDEHELRHPRRYYLLWIWRQYRPYRRMILALVGLTVISTVVSVLFPMVFQRVIDGVVTGLKGFKDGTMTLAQAEADRDRRLWYLAALALGPLFAGFYTWLRLRMNLTFEMAFRERYFREVLEKGHRFFLKFRTGDLVTRLTEDVKTWPPGLSWLCCSGIFRAFNSSCIIFFCLVSMFWLSPLLAVVAVVPMPFMVWLFLRMEKAIERRFKRLQTCVSATNDFLESAYSGIKIIKSFNAEEPQIALFGKLLDERIEREVDVARIEGLYHVYFEFLNYLSGVLVMLVGGIMAIRGDITLGVYYAFFSYLGIIMHPLIDIPVLLFTLAQTFVTIDRLEEIVQTEREWQEADRRGDVLIDRIDRIEFRGVEFAHRPLASADAPAPSIGGGATAALSTTATAPPAAGPGASAGGPASQTGEGAGAGRGFRFQPLSFTIRRGEKLAVVGPIGSGKTTLLNLAAGLLTPDAGEILVNGLALRDLRKDRFKEKIGFIQQEPTIFSASVADNIDFWRGYDRDWIETCARLAQFEAEVRALPHQFDEKIGPRGLNLSGGQRQRLAIARALAGRPEVLFMDDVTSALDAENEAQLWQDLRARFPDVTCLIVTHRLSTAQNADRIMVLADGRLEAIGTHDELLRTNATYQKLVS</sequence>
<dbReference type="Gene3D" id="3.40.50.300">
    <property type="entry name" value="P-loop containing nucleotide triphosphate hydrolases"/>
    <property type="match status" value="1"/>
</dbReference>
<evidence type="ECO:0000256" key="5">
    <source>
        <dbReference type="ARBA" id="ARBA00022989"/>
    </source>
</evidence>
<dbReference type="GO" id="GO:0005886">
    <property type="term" value="C:plasma membrane"/>
    <property type="evidence" value="ECO:0007669"/>
    <property type="project" value="UniProtKB-SubCell"/>
</dbReference>
<dbReference type="Proteomes" id="UP000252355">
    <property type="component" value="Unassembled WGS sequence"/>
</dbReference>
<dbReference type="InterPro" id="IPR003439">
    <property type="entry name" value="ABC_transporter-like_ATP-bd"/>
</dbReference>
<gene>
    <name evidence="11" type="ORF">OZSIB_1802</name>
</gene>
<keyword evidence="6 8" id="KW-0472">Membrane</keyword>
<evidence type="ECO:0000256" key="4">
    <source>
        <dbReference type="ARBA" id="ARBA00022840"/>
    </source>
</evidence>
<dbReference type="Gene3D" id="1.20.1560.10">
    <property type="entry name" value="ABC transporter type 1, transmembrane domain"/>
    <property type="match status" value="1"/>
</dbReference>
<feature type="compositionally biased region" description="Low complexity" evidence="7">
    <location>
        <begin position="398"/>
        <end position="416"/>
    </location>
</feature>
<evidence type="ECO:0000256" key="6">
    <source>
        <dbReference type="ARBA" id="ARBA00023136"/>
    </source>
</evidence>
<accession>A0A367ZJ45</accession>
<evidence type="ECO:0000259" key="10">
    <source>
        <dbReference type="PROSITE" id="PS50929"/>
    </source>
</evidence>
<name>A0A367ZJ45_9BACT</name>
<keyword evidence="3" id="KW-0547">Nucleotide-binding</keyword>
<dbReference type="PANTHER" id="PTHR43394">
    <property type="entry name" value="ATP-DEPENDENT PERMEASE MDL1, MITOCHONDRIAL"/>
    <property type="match status" value="1"/>
</dbReference>
<dbReference type="GO" id="GO:0015421">
    <property type="term" value="F:ABC-type oligopeptide transporter activity"/>
    <property type="evidence" value="ECO:0007669"/>
    <property type="project" value="TreeGrafter"/>
</dbReference>
<keyword evidence="4 11" id="KW-0067">ATP-binding</keyword>
<keyword evidence="5 8" id="KW-1133">Transmembrane helix</keyword>
<dbReference type="GO" id="GO:0016887">
    <property type="term" value="F:ATP hydrolysis activity"/>
    <property type="evidence" value="ECO:0007669"/>
    <property type="project" value="InterPro"/>
</dbReference>
<evidence type="ECO:0000313" key="12">
    <source>
        <dbReference type="Proteomes" id="UP000252355"/>
    </source>
</evidence>
<dbReference type="InterPro" id="IPR036640">
    <property type="entry name" value="ABC1_TM_sf"/>
</dbReference>
<dbReference type="SUPFAM" id="SSF90123">
    <property type="entry name" value="ABC transporter transmembrane region"/>
    <property type="match status" value="1"/>
</dbReference>
<comment type="subcellular location">
    <subcellularLocation>
        <location evidence="1">Cell membrane</location>
        <topology evidence="1">Multi-pass membrane protein</topology>
    </subcellularLocation>
</comment>
<proteinExistence type="predicted"/>
<evidence type="ECO:0000256" key="3">
    <source>
        <dbReference type="ARBA" id="ARBA00022741"/>
    </source>
</evidence>
<dbReference type="InterPro" id="IPR039421">
    <property type="entry name" value="Type_1_exporter"/>
</dbReference>
<organism evidence="11 12">
    <name type="scientific">Candidatus Ozemobacter sibiricus</name>
    <dbReference type="NCBI Taxonomy" id="2268124"/>
    <lineage>
        <taxon>Bacteria</taxon>
        <taxon>Candidatus Ozemobacteria</taxon>
        <taxon>Candidatus Ozemobacterales</taxon>
        <taxon>Candidatus Ozemobacteraceae</taxon>
        <taxon>Candidatus Ozemobacter</taxon>
    </lineage>
</organism>
<dbReference type="PANTHER" id="PTHR43394:SF1">
    <property type="entry name" value="ATP-BINDING CASSETTE SUB-FAMILY B MEMBER 10, MITOCHONDRIAL"/>
    <property type="match status" value="1"/>
</dbReference>
<dbReference type="InterPro" id="IPR003593">
    <property type="entry name" value="AAA+_ATPase"/>
</dbReference>
<feature type="transmembrane region" description="Helical" evidence="8">
    <location>
        <begin position="181"/>
        <end position="203"/>
    </location>
</feature>
<feature type="transmembrane region" description="Helical" evidence="8">
    <location>
        <begin position="32"/>
        <end position="53"/>
    </location>
</feature>
<dbReference type="PROSITE" id="PS00211">
    <property type="entry name" value="ABC_TRANSPORTER_1"/>
    <property type="match status" value="1"/>
</dbReference>
<feature type="region of interest" description="Disordered" evidence="7">
    <location>
        <begin position="398"/>
        <end position="425"/>
    </location>
</feature>
<dbReference type="Pfam" id="PF00005">
    <property type="entry name" value="ABC_tran"/>
    <property type="match status" value="1"/>
</dbReference>
<evidence type="ECO:0000313" key="11">
    <source>
        <dbReference type="EMBL" id="RCK78153.1"/>
    </source>
</evidence>
<feature type="domain" description="ABC transmembrane type-1" evidence="10">
    <location>
        <begin position="33"/>
        <end position="330"/>
    </location>
</feature>